<dbReference type="Gene3D" id="3.30.250.20">
    <property type="entry name" value="L1 transposable element, C-terminal domain"/>
    <property type="match status" value="1"/>
</dbReference>
<protein>
    <submittedName>
        <fullName evidence="3">Uncharacterized protein LOC117359614</fullName>
    </submittedName>
</protein>
<dbReference type="OrthoDB" id="10521929at2759"/>
<feature type="region of interest" description="Disordered" evidence="1">
    <location>
        <begin position="1"/>
        <end position="25"/>
    </location>
</feature>
<dbReference type="InterPro" id="IPR042566">
    <property type="entry name" value="L1_C"/>
</dbReference>
<organism evidence="2 3">
    <name type="scientific">Geotrypetes seraphini</name>
    <name type="common">Gaboon caecilian</name>
    <name type="synonym">Caecilia seraphini</name>
    <dbReference type="NCBI Taxonomy" id="260995"/>
    <lineage>
        <taxon>Eukaryota</taxon>
        <taxon>Metazoa</taxon>
        <taxon>Chordata</taxon>
        <taxon>Craniata</taxon>
        <taxon>Vertebrata</taxon>
        <taxon>Euteleostomi</taxon>
        <taxon>Amphibia</taxon>
        <taxon>Gymnophiona</taxon>
        <taxon>Geotrypetes</taxon>
    </lineage>
</organism>
<dbReference type="GeneID" id="117359614"/>
<proteinExistence type="predicted"/>
<sequence length="393" mass="44472">MPHIKRKGTVRTGPLPSGTSTPMRQTLLDFPARSPSEIGVWRAVASPSRDLVGTPEPEVSLSPPDLSTPPCPAMETSGLEGTPDTLEVAGVLLHEGSAAGLDTAVENKQLGFEVFASTPSEVSLVDVWRLLQKMDGTIRKSTEETTNLVGTVNSLVKTVDDIKKDMDQKFLQVNEDIPSLTAVNETLIKDKLMIHKKIEQLENYNRRLNLKLLNFPKTLNISPVEMFRNFLTQNLNFTPEMFPPLNKIYYLPTSSKKKGVEENVTEPHNQAQMDLGNISEILESPLVHIEERATLLVSFVFQQDLNATMKTYFRNAQNPFMGQRVWIYPDVNKETQERRKLFLNMRQEVKYLGANYQLAYPCKCLIKYLGVKYTFFVPDHLRSFLDLKKINKG</sequence>
<dbReference type="InParanoid" id="A0A6P8RBH5"/>
<gene>
    <name evidence="3" type="primary">LOC117359614</name>
</gene>
<evidence type="ECO:0000313" key="3">
    <source>
        <dbReference type="RefSeq" id="XP_033798648.1"/>
    </source>
</evidence>
<feature type="region of interest" description="Disordered" evidence="1">
    <location>
        <begin position="48"/>
        <end position="82"/>
    </location>
</feature>
<dbReference type="RefSeq" id="XP_033798648.1">
    <property type="nucleotide sequence ID" value="XM_033942757.1"/>
</dbReference>
<name>A0A6P8RBH5_GEOSA</name>
<reference evidence="3" key="1">
    <citation type="submission" date="2025-08" db="UniProtKB">
        <authorList>
            <consortium name="RefSeq"/>
        </authorList>
    </citation>
    <scope>IDENTIFICATION</scope>
</reference>
<accession>A0A6P8RBH5</accession>
<evidence type="ECO:0000313" key="2">
    <source>
        <dbReference type="Proteomes" id="UP000515159"/>
    </source>
</evidence>
<keyword evidence="2" id="KW-1185">Reference proteome</keyword>
<evidence type="ECO:0000256" key="1">
    <source>
        <dbReference type="SAM" id="MobiDB-lite"/>
    </source>
</evidence>
<dbReference type="AlphaFoldDB" id="A0A6P8RBH5"/>
<dbReference type="KEGG" id="gsh:117359614"/>
<dbReference type="Proteomes" id="UP000515159">
    <property type="component" value="Chromosome 4"/>
</dbReference>